<dbReference type="Pfam" id="PF00171">
    <property type="entry name" value="Aldedh"/>
    <property type="match status" value="1"/>
</dbReference>
<dbReference type="GO" id="GO:0016620">
    <property type="term" value="F:oxidoreductase activity, acting on the aldehyde or oxo group of donors, NAD or NADP as acceptor"/>
    <property type="evidence" value="ECO:0007669"/>
    <property type="project" value="InterPro"/>
</dbReference>
<dbReference type="PANTHER" id="PTHR43720:SF2">
    <property type="entry name" value="2-AMINOMUCONIC SEMIALDEHYDE DEHYDROGENASE"/>
    <property type="match status" value="1"/>
</dbReference>
<dbReference type="PROSITE" id="PS00070">
    <property type="entry name" value="ALDEHYDE_DEHYDR_CYS"/>
    <property type="match status" value="1"/>
</dbReference>
<dbReference type="InterPro" id="IPR016160">
    <property type="entry name" value="Ald_DH_CS_CYS"/>
</dbReference>
<name>A0A4R7PFN6_9GAMM</name>
<feature type="domain" description="Aldehyde dehydrogenase" evidence="7">
    <location>
        <begin position="33"/>
        <end position="503"/>
    </location>
</feature>
<dbReference type="InterPro" id="IPR016163">
    <property type="entry name" value="Ald_DH_C"/>
</dbReference>
<dbReference type="FunFam" id="3.40.605.10:FF:000007">
    <property type="entry name" value="NAD/NADP-dependent betaine aldehyde dehydrogenase"/>
    <property type="match status" value="1"/>
</dbReference>
<dbReference type="CDD" id="cd07093">
    <property type="entry name" value="ALDH_F8_HMSADH"/>
    <property type="match status" value="1"/>
</dbReference>
<gene>
    <name evidence="8" type="ORF">DFR24_1990</name>
</gene>
<evidence type="ECO:0000256" key="5">
    <source>
        <dbReference type="RuleBase" id="RU003345"/>
    </source>
</evidence>
<organism evidence="8 9">
    <name type="scientific">Panacagrimonas perspica</name>
    <dbReference type="NCBI Taxonomy" id="381431"/>
    <lineage>
        <taxon>Bacteria</taxon>
        <taxon>Pseudomonadati</taxon>
        <taxon>Pseudomonadota</taxon>
        <taxon>Gammaproteobacteria</taxon>
        <taxon>Nevskiales</taxon>
        <taxon>Nevskiaceae</taxon>
        <taxon>Panacagrimonas</taxon>
    </lineage>
</organism>
<feature type="active site" evidence="4">
    <location>
        <position position="275"/>
    </location>
</feature>
<comment type="similarity">
    <text evidence="1 5">Belongs to the aldehyde dehydrogenase family.</text>
</comment>
<evidence type="ECO:0000256" key="2">
    <source>
        <dbReference type="ARBA" id="ARBA00023002"/>
    </source>
</evidence>
<accession>A0A4R7PFN6</accession>
<reference evidence="8 9" key="1">
    <citation type="submission" date="2019-03" db="EMBL/GenBank/DDBJ databases">
        <title>Genomic Encyclopedia of Type Strains, Phase IV (KMG-IV): sequencing the most valuable type-strain genomes for metagenomic binning, comparative biology and taxonomic classification.</title>
        <authorList>
            <person name="Goeker M."/>
        </authorList>
    </citation>
    <scope>NUCLEOTIDE SEQUENCE [LARGE SCALE GENOMIC DNA]</scope>
    <source>
        <strain evidence="8 9">DSM 26377</strain>
    </source>
</reference>
<dbReference type="InterPro" id="IPR015590">
    <property type="entry name" value="Aldehyde_DH_dom"/>
</dbReference>
<keyword evidence="3" id="KW-0520">NAD</keyword>
<dbReference type="InterPro" id="IPR017628">
    <property type="entry name" value="OHmuconic_semiald_DH"/>
</dbReference>
<keyword evidence="9" id="KW-1185">Reference proteome</keyword>
<dbReference type="Gene3D" id="3.40.605.10">
    <property type="entry name" value="Aldehyde Dehydrogenase, Chain A, domain 1"/>
    <property type="match status" value="1"/>
</dbReference>
<comment type="caution">
    <text evidence="8">The sequence shown here is derived from an EMBL/GenBank/DDBJ whole genome shotgun (WGS) entry which is preliminary data.</text>
</comment>
<dbReference type="RefSeq" id="WP_133881081.1">
    <property type="nucleotide sequence ID" value="NZ_MWIN01000001.1"/>
</dbReference>
<evidence type="ECO:0000313" key="8">
    <source>
        <dbReference type="EMBL" id="TDU32592.1"/>
    </source>
</evidence>
<dbReference type="Gene3D" id="3.40.309.10">
    <property type="entry name" value="Aldehyde Dehydrogenase, Chain A, domain 2"/>
    <property type="match status" value="1"/>
</dbReference>
<dbReference type="SUPFAM" id="SSF53720">
    <property type="entry name" value="ALDH-like"/>
    <property type="match status" value="1"/>
</dbReference>
<dbReference type="FunFam" id="3.40.309.10:FF:000012">
    <property type="entry name" value="Betaine aldehyde dehydrogenase"/>
    <property type="match status" value="1"/>
</dbReference>
<evidence type="ECO:0000313" key="9">
    <source>
        <dbReference type="Proteomes" id="UP000295341"/>
    </source>
</evidence>
<evidence type="ECO:0000256" key="1">
    <source>
        <dbReference type="ARBA" id="ARBA00009986"/>
    </source>
</evidence>
<dbReference type="PANTHER" id="PTHR43720">
    <property type="entry name" value="2-AMINOMUCONIC SEMIALDEHYDE DEHYDROGENASE"/>
    <property type="match status" value="1"/>
</dbReference>
<dbReference type="OrthoDB" id="5687308at2"/>
<sequence>MNDVANDLKSPSSARSTPHTETREFRHFIDGAFVASKSGRTFENRNPVDGSLIGQVCEGGRAEVDAAVAAARAAMDGPWGRMPVTQRVELLYKVADEITRRFDDFLAAEVADTGKPVSLASHIDIPRGAANFKVFADVIKNVPTETFEMATPDGGSALNYAVRVPRGVIAVVCPWNLPLLLMTWKVGPALACGNAVVVKPSEETPATATLLGEVMNAVGIPKGVYNVVHGLGPDSAGEFLTSHRDVNAITFTGETRTGEAIMGAASKGLRPVSFELGGKNAGIVFADADFDAAVDGIARAAFVNCGQVCLGTERVYVERPIFDRFVAALKSRAEAMKPGLPQDKSTGIGPLISQEHLAKVLSYYDKARAEGATIVTGGGVPQMPDELRKGAWVQPTIWTGLPETATVVREEIFGPCCHIAPFDSEDEVVHLANDTPYGLCTTVWTTNLSRGLRMGTRIHVGLCWINSWFLRDLRTPFGGSKQSGIGREGGVHSLEFYTELRNVCVKYA</sequence>
<dbReference type="PROSITE" id="PS00687">
    <property type="entry name" value="ALDEHYDE_DEHYDR_GLU"/>
    <property type="match status" value="1"/>
</dbReference>
<dbReference type="InterPro" id="IPR029510">
    <property type="entry name" value="Ald_DH_CS_GLU"/>
</dbReference>
<dbReference type="InterPro" id="IPR016162">
    <property type="entry name" value="Ald_DH_N"/>
</dbReference>
<protein>
    <submittedName>
        <fullName evidence="8">2-hydroxymuconate semialdehyde dehydrogenase</fullName>
    </submittedName>
</protein>
<dbReference type="NCBIfam" id="TIGR03216">
    <property type="entry name" value="OH_muco_semi_DH"/>
    <property type="match status" value="1"/>
</dbReference>
<keyword evidence="2 5" id="KW-0560">Oxidoreductase</keyword>
<feature type="region of interest" description="Disordered" evidence="6">
    <location>
        <begin position="1"/>
        <end position="21"/>
    </location>
</feature>
<evidence type="ECO:0000256" key="4">
    <source>
        <dbReference type="PROSITE-ProRule" id="PRU10007"/>
    </source>
</evidence>
<evidence type="ECO:0000256" key="6">
    <source>
        <dbReference type="SAM" id="MobiDB-lite"/>
    </source>
</evidence>
<evidence type="ECO:0000256" key="3">
    <source>
        <dbReference type="ARBA" id="ARBA00023027"/>
    </source>
</evidence>
<dbReference type="AlphaFoldDB" id="A0A4R7PFN6"/>
<proteinExistence type="inferred from homology"/>
<dbReference type="InterPro" id="IPR016161">
    <property type="entry name" value="Ald_DH/histidinol_DH"/>
</dbReference>
<evidence type="ECO:0000259" key="7">
    <source>
        <dbReference type="Pfam" id="PF00171"/>
    </source>
</evidence>
<dbReference type="Proteomes" id="UP000295341">
    <property type="component" value="Unassembled WGS sequence"/>
</dbReference>
<dbReference type="EMBL" id="SOBT01000008">
    <property type="protein sequence ID" value="TDU32592.1"/>
    <property type="molecule type" value="Genomic_DNA"/>
</dbReference>